<evidence type="ECO:0000256" key="8">
    <source>
        <dbReference type="ARBA" id="ARBA00023136"/>
    </source>
</evidence>
<evidence type="ECO:0000256" key="9">
    <source>
        <dbReference type="ARBA" id="ARBA00023310"/>
    </source>
</evidence>
<keyword evidence="9 13" id="KW-0066">ATP synthesis</keyword>
<dbReference type="CDD" id="cd06503">
    <property type="entry name" value="ATP-synt_Fo_b"/>
    <property type="match status" value="1"/>
</dbReference>
<dbReference type="GO" id="GO:0045259">
    <property type="term" value="C:proton-transporting ATP synthase complex"/>
    <property type="evidence" value="ECO:0007669"/>
    <property type="project" value="UniProtKB-KW"/>
</dbReference>
<dbReference type="InterPro" id="IPR050059">
    <property type="entry name" value="ATP_synthase_B_chain"/>
</dbReference>
<keyword evidence="5 13" id="KW-0375">Hydrogen ion transport</keyword>
<comment type="similarity">
    <text evidence="1 13 14">Belongs to the ATPase B chain family.</text>
</comment>
<dbReference type="GO" id="GO:0005886">
    <property type="term" value="C:plasma membrane"/>
    <property type="evidence" value="ECO:0007669"/>
    <property type="project" value="UniProtKB-SubCell"/>
</dbReference>
<feature type="signal peptide" evidence="16">
    <location>
        <begin position="1"/>
        <end position="18"/>
    </location>
</feature>
<evidence type="ECO:0000256" key="7">
    <source>
        <dbReference type="ARBA" id="ARBA00023065"/>
    </source>
</evidence>
<dbReference type="InterPro" id="IPR002146">
    <property type="entry name" value="ATP_synth_b/b'su_bac/chlpt"/>
</dbReference>
<feature type="chain" id="PRO_5015403064" description="ATP synthase subunit b" evidence="16">
    <location>
        <begin position="19"/>
        <end position="184"/>
    </location>
</feature>
<evidence type="ECO:0000313" key="17">
    <source>
        <dbReference type="EMBL" id="PVH28410.1"/>
    </source>
</evidence>
<evidence type="ECO:0000256" key="15">
    <source>
        <dbReference type="SAM" id="Coils"/>
    </source>
</evidence>
<dbReference type="OrthoDB" id="8479836at2"/>
<name>A0A2T8HSI9_9RHOB</name>
<keyword evidence="17" id="KW-0378">Hydrolase</keyword>
<comment type="caution">
    <text evidence="17">The sequence shown here is derived from an EMBL/GenBank/DDBJ whole genome shotgun (WGS) entry which is preliminary data.</text>
</comment>
<dbReference type="Proteomes" id="UP000245911">
    <property type="component" value="Unassembled WGS sequence"/>
</dbReference>
<protein>
    <recommendedName>
        <fullName evidence="13">ATP synthase subunit b</fullName>
    </recommendedName>
    <alternativeName>
        <fullName evidence="13">ATP synthase F(0) sector subunit b</fullName>
    </alternativeName>
    <alternativeName>
        <fullName evidence="13">ATPase subunit I</fullName>
    </alternativeName>
    <alternativeName>
        <fullName evidence="13">F-type ATPase subunit b</fullName>
        <shortName evidence="13">F-ATPase subunit b</shortName>
    </alternativeName>
</protein>
<dbReference type="EMBL" id="QDKM01000005">
    <property type="protein sequence ID" value="PVH28410.1"/>
    <property type="molecule type" value="Genomic_DNA"/>
</dbReference>
<evidence type="ECO:0000256" key="2">
    <source>
        <dbReference type="ARBA" id="ARBA00022448"/>
    </source>
</evidence>
<keyword evidence="2 13" id="KW-0813">Transport</keyword>
<dbReference type="PANTHER" id="PTHR33445:SF1">
    <property type="entry name" value="ATP SYNTHASE SUBUNIT B"/>
    <property type="match status" value="1"/>
</dbReference>
<evidence type="ECO:0000256" key="12">
    <source>
        <dbReference type="ARBA" id="ARBA00037847"/>
    </source>
</evidence>
<keyword evidence="7 13" id="KW-0406">Ion transport</keyword>
<feature type="transmembrane region" description="Helical" evidence="13">
    <location>
        <begin position="30"/>
        <end position="56"/>
    </location>
</feature>
<proteinExistence type="inferred from homology"/>
<dbReference type="PANTHER" id="PTHR33445">
    <property type="entry name" value="ATP SYNTHASE SUBUNIT B', CHLOROPLASTIC"/>
    <property type="match status" value="1"/>
</dbReference>
<comment type="subcellular location">
    <subcellularLocation>
        <location evidence="13">Cell membrane</location>
        <topology evidence="13">Single-pass membrane protein</topology>
    </subcellularLocation>
    <subcellularLocation>
        <location evidence="12">Endomembrane system</location>
        <topology evidence="12">Single-pass membrane protein</topology>
    </subcellularLocation>
</comment>
<keyword evidence="3 13" id="KW-0138">CF(0)</keyword>
<comment type="function">
    <text evidence="11">Component of the F(0) channel, it forms part of the peripheral stalk, linking F(1) to F(0). The b'-subunit is a diverged and duplicated form of b found in plants and photosynthetic bacteria.</text>
</comment>
<evidence type="ECO:0000256" key="10">
    <source>
        <dbReference type="ARBA" id="ARBA00025198"/>
    </source>
</evidence>
<sequence length="184" mass="19916">MIRLIAPLAALIATPAMAAGWEISLRNTDFVVLLSFLLFVGVLVYFKVPGLLAGLLDKRAETIRAELEEARKLREEAQELRASFERKKAEVKEQAERIVAKAKADAEVAAQQARVDLEASIARRLRGAEDQIASAESSAVREVRDTAINVAVAAAGALIAKNLSAEDAGKLIESSIETVETRLH</sequence>
<dbReference type="NCBIfam" id="NF009989">
    <property type="entry name" value="PRK13455.1"/>
    <property type="match status" value="1"/>
</dbReference>
<evidence type="ECO:0000256" key="14">
    <source>
        <dbReference type="RuleBase" id="RU003848"/>
    </source>
</evidence>
<dbReference type="HAMAP" id="MF_01398">
    <property type="entry name" value="ATP_synth_b_bprime"/>
    <property type="match status" value="1"/>
</dbReference>
<feature type="coiled-coil region" evidence="15">
    <location>
        <begin position="56"/>
        <end position="112"/>
    </location>
</feature>
<keyword evidence="8 13" id="KW-0472">Membrane</keyword>
<gene>
    <name evidence="13" type="primary">atpF</name>
    <name evidence="17" type="ORF">DDE20_12610</name>
</gene>
<dbReference type="AlphaFoldDB" id="A0A2T8HSI9"/>
<comment type="subunit">
    <text evidence="13">F-type ATPases have 2 components, F(1) - the catalytic core - and F(0) - the membrane proton channel. F(1) has five subunits: alpha(3), beta(3), gamma(1), delta(1), epsilon(1). F(0) has three main subunits: a(1), b(2) and c(10-14). The alpha and beta chains form an alternating ring which encloses part of the gamma chain. F(1) is attached to F(0) by a central stalk formed by the gamma and epsilon chains, while a peripheral stalk is formed by the delta and b chains.</text>
</comment>
<comment type="function">
    <text evidence="10 13">F(1)F(0) ATP synthase produces ATP from ADP in the presence of a proton or sodium gradient. F-type ATPases consist of two structural domains, F(1) containing the extramembraneous catalytic core and F(0) containing the membrane proton channel, linked together by a central stalk and a peripheral stalk. During catalysis, ATP synthesis in the catalytic domain of F(1) is coupled via a rotary mechanism of the central stalk subunits to proton translocation.</text>
</comment>
<keyword evidence="15" id="KW-0175">Coiled coil</keyword>
<accession>A0A2T8HSI9</accession>
<evidence type="ECO:0000256" key="4">
    <source>
        <dbReference type="ARBA" id="ARBA00022692"/>
    </source>
</evidence>
<keyword evidence="4 13" id="KW-0812">Transmembrane</keyword>
<dbReference type="Pfam" id="PF00430">
    <property type="entry name" value="ATP-synt_B"/>
    <property type="match status" value="1"/>
</dbReference>
<keyword evidence="16" id="KW-0732">Signal</keyword>
<reference evidence="17 18" key="1">
    <citation type="submission" date="2018-04" db="EMBL/GenBank/DDBJ databases">
        <title>Pararhodobacter oceanense sp. nov., isolated from marine intertidal sediment.</title>
        <authorList>
            <person name="Wang X.-L."/>
            <person name="Du Z.-J."/>
        </authorList>
    </citation>
    <scope>NUCLEOTIDE SEQUENCE [LARGE SCALE GENOMIC DNA]</scope>
    <source>
        <strain evidence="17 18">AM505</strain>
    </source>
</reference>
<dbReference type="GO" id="GO:0046961">
    <property type="term" value="F:proton-transporting ATPase activity, rotational mechanism"/>
    <property type="evidence" value="ECO:0007669"/>
    <property type="project" value="TreeGrafter"/>
</dbReference>
<keyword evidence="6 13" id="KW-1133">Transmembrane helix</keyword>
<evidence type="ECO:0000313" key="18">
    <source>
        <dbReference type="Proteomes" id="UP000245911"/>
    </source>
</evidence>
<evidence type="ECO:0000256" key="3">
    <source>
        <dbReference type="ARBA" id="ARBA00022547"/>
    </source>
</evidence>
<evidence type="ECO:0000256" key="11">
    <source>
        <dbReference type="ARBA" id="ARBA00025614"/>
    </source>
</evidence>
<organism evidence="17 18">
    <name type="scientific">Pararhodobacter oceanensis</name>
    <dbReference type="NCBI Taxonomy" id="2172121"/>
    <lineage>
        <taxon>Bacteria</taxon>
        <taxon>Pseudomonadati</taxon>
        <taxon>Pseudomonadota</taxon>
        <taxon>Alphaproteobacteria</taxon>
        <taxon>Rhodobacterales</taxon>
        <taxon>Paracoccaceae</taxon>
        <taxon>Pararhodobacter</taxon>
    </lineage>
</organism>
<keyword evidence="13" id="KW-1003">Cell membrane</keyword>
<dbReference type="GO" id="GO:0012505">
    <property type="term" value="C:endomembrane system"/>
    <property type="evidence" value="ECO:0007669"/>
    <property type="project" value="UniProtKB-SubCell"/>
</dbReference>
<keyword evidence="18" id="KW-1185">Reference proteome</keyword>
<dbReference type="GO" id="GO:0046933">
    <property type="term" value="F:proton-transporting ATP synthase activity, rotational mechanism"/>
    <property type="evidence" value="ECO:0007669"/>
    <property type="project" value="UniProtKB-UniRule"/>
</dbReference>
<dbReference type="GO" id="GO:0016787">
    <property type="term" value="F:hydrolase activity"/>
    <property type="evidence" value="ECO:0007669"/>
    <property type="project" value="UniProtKB-KW"/>
</dbReference>
<evidence type="ECO:0000256" key="16">
    <source>
        <dbReference type="SAM" id="SignalP"/>
    </source>
</evidence>
<evidence type="ECO:0000256" key="1">
    <source>
        <dbReference type="ARBA" id="ARBA00005513"/>
    </source>
</evidence>
<dbReference type="RefSeq" id="WP_116558861.1">
    <property type="nucleotide sequence ID" value="NZ_JBLWXM010000026.1"/>
</dbReference>
<evidence type="ECO:0000256" key="6">
    <source>
        <dbReference type="ARBA" id="ARBA00022989"/>
    </source>
</evidence>
<evidence type="ECO:0000256" key="5">
    <source>
        <dbReference type="ARBA" id="ARBA00022781"/>
    </source>
</evidence>
<evidence type="ECO:0000256" key="13">
    <source>
        <dbReference type="HAMAP-Rule" id="MF_01398"/>
    </source>
</evidence>